<dbReference type="PANTHER" id="PTHR43695">
    <property type="entry name" value="PUTATIVE (AFU_ORTHOLOGUE AFUA_2G17250)-RELATED"/>
    <property type="match status" value="1"/>
</dbReference>
<dbReference type="PROSITE" id="PS51175">
    <property type="entry name" value="CBM6"/>
    <property type="match status" value="2"/>
</dbReference>
<comment type="caution">
    <text evidence="5">The sequence shown here is derived from an EMBL/GenBank/DDBJ whole genome shotgun (WGS) entry which is preliminary data.</text>
</comment>
<feature type="domain" description="CBM6" evidence="4">
    <location>
        <begin position="30"/>
        <end position="154"/>
    </location>
</feature>
<dbReference type="InterPro" id="IPR008979">
    <property type="entry name" value="Galactose-bd-like_sf"/>
</dbReference>
<comment type="similarity">
    <text evidence="1">Belongs to the 'GDSL' lipolytic enzyme family.</text>
</comment>
<sequence length="543" mass="56073">MNLRPAAVSAAILAVAATVFTAIVATAAPTRYEAELAPATCDGVIASAHTGYSGSGYCDGRNAVGAAAQFAVDSSTAGTVKLAIRFANGTAATRAADVLVNGAKVSTAAFETTGGWTTWKTTTVTLSLNSGTSTVRFSPVAADGLPNLDYAEFDAAALSRSEAEASPATCDGTIDSNYAGFSGTGFCNGDNAIGAAAQFVVNATGAGSVTLSVRFANGTTARPADVVVNGLKVQSATFESTGAWSTWSSKTVAVPLNAGSNTVRFNPTTASGLPNIDYLDMVLEPNPTPCDPPTTPPTTPPTQPRITIWLAGDSTMANPSGGASCPVGWGHQFAQYFNGNVTVKNSAVGGRSIQTWLYDPNVTSNKNSAGECIIGPGGYSDRWRAMLDSANGMKPGDYLFIQFGINDGSSTCPRHVGSARYRELLGMMASAAKARGAHPVFLTPVAALRCSGSTAVGNRGFLTETTQAAGTSQVPVIDLHRLSYTLYNTLRFCPFNGDWGSGPVGAFFCNDHTHFDVSGARQIAGVVSKAVRDQRIPLSAYLK</sequence>
<dbReference type="EMBL" id="JBHLTC010000023">
    <property type="protein sequence ID" value="MFC0626307.1"/>
    <property type="molecule type" value="Genomic_DNA"/>
</dbReference>
<evidence type="ECO:0000313" key="6">
    <source>
        <dbReference type="Proteomes" id="UP001589890"/>
    </source>
</evidence>
<evidence type="ECO:0000256" key="1">
    <source>
        <dbReference type="ARBA" id="ARBA00008668"/>
    </source>
</evidence>
<dbReference type="CDD" id="cd04082">
    <property type="entry name" value="CBM35_pectate_lyase-like"/>
    <property type="match status" value="1"/>
</dbReference>
<dbReference type="InterPro" id="IPR036514">
    <property type="entry name" value="SGNH_hydro_sf"/>
</dbReference>
<dbReference type="RefSeq" id="WP_380049619.1">
    <property type="nucleotide sequence ID" value="NZ_JBHLTC010000023.1"/>
</dbReference>
<evidence type="ECO:0000313" key="5">
    <source>
        <dbReference type="EMBL" id="MFC0626307.1"/>
    </source>
</evidence>
<dbReference type="Pfam" id="PF03422">
    <property type="entry name" value="CBM_6"/>
    <property type="match status" value="2"/>
</dbReference>
<organism evidence="5 6">
    <name type="scientific">Kribbella deserti</name>
    <dbReference type="NCBI Taxonomy" id="1926257"/>
    <lineage>
        <taxon>Bacteria</taxon>
        <taxon>Bacillati</taxon>
        <taxon>Actinomycetota</taxon>
        <taxon>Actinomycetes</taxon>
        <taxon>Propionibacteriales</taxon>
        <taxon>Kribbellaceae</taxon>
        <taxon>Kribbella</taxon>
    </lineage>
</organism>
<keyword evidence="6" id="KW-1185">Reference proteome</keyword>
<keyword evidence="3" id="KW-0732">Signal</keyword>
<dbReference type="Gene3D" id="2.60.120.260">
    <property type="entry name" value="Galactose-binding domain-like"/>
    <property type="match status" value="2"/>
</dbReference>
<dbReference type="PANTHER" id="PTHR43695:SF1">
    <property type="entry name" value="RHAMNOGALACTURONAN ACETYLESTERASE"/>
    <property type="match status" value="1"/>
</dbReference>
<accession>A0ABV6QNT8</accession>
<protein>
    <submittedName>
        <fullName evidence="5">Carbohydrate-binding protein</fullName>
    </submittedName>
</protein>
<dbReference type="SUPFAM" id="SSF49785">
    <property type="entry name" value="Galactose-binding domain-like"/>
    <property type="match status" value="2"/>
</dbReference>
<dbReference type="Pfam" id="PF13472">
    <property type="entry name" value="Lipase_GDSL_2"/>
    <property type="match status" value="1"/>
</dbReference>
<proteinExistence type="inferred from homology"/>
<dbReference type="InterPro" id="IPR037459">
    <property type="entry name" value="RhgT-like"/>
</dbReference>
<evidence type="ECO:0000259" key="4">
    <source>
        <dbReference type="PROSITE" id="PS51175"/>
    </source>
</evidence>
<dbReference type="Gene3D" id="3.40.50.1110">
    <property type="entry name" value="SGNH hydrolase"/>
    <property type="match status" value="1"/>
</dbReference>
<dbReference type="Proteomes" id="UP001589890">
    <property type="component" value="Unassembled WGS sequence"/>
</dbReference>
<name>A0ABV6QNT8_9ACTN</name>
<feature type="chain" id="PRO_5045061552" evidence="3">
    <location>
        <begin position="28"/>
        <end position="543"/>
    </location>
</feature>
<keyword evidence="2" id="KW-0378">Hydrolase</keyword>
<feature type="signal peptide" evidence="3">
    <location>
        <begin position="1"/>
        <end position="27"/>
    </location>
</feature>
<gene>
    <name evidence="5" type="ORF">ACFFGN_19670</name>
</gene>
<dbReference type="InterPro" id="IPR013830">
    <property type="entry name" value="SGNH_hydro"/>
</dbReference>
<evidence type="ECO:0000256" key="3">
    <source>
        <dbReference type="SAM" id="SignalP"/>
    </source>
</evidence>
<dbReference type="SUPFAM" id="SSF52266">
    <property type="entry name" value="SGNH hydrolase"/>
    <property type="match status" value="1"/>
</dbReference>
<feature type="domain" description="CBM6" evidence="4">
    <location>
        <begin position="159"/>
        <end position="282"/>
    </location>
</feature>
<reference evidence="5 6" key="1">
    <citation type="submission" date="2024-09" db="EMBL/GenBank/DDBJ databases">
        <authorList>
            <person name="Sun Q."/>
            <person name="Mori K."/>
        </authorList>
    </citation>
    <scope>NUCLEOTIDE SEQUENCE [LARGE SCALE GENOMIC DNA]</scope>
    <source>
        <strain evidence="5 6">CGMCC 1.15906</strain>
    </source>
</reference>
<evidence type="ECO:0000256" key="2">
    <source>
        <dbReference type="ARBA" id="ARBA00022801"/>
    </source>
</evidence>
<dbReference type="InterPro" id="IPR005084">
    <property type="entry name" value="CBM6"/>
</dbReference>